<dbReference type="EMBL" id="JAAHBZ010000002">
    <property type="protein sequence ID" value="NES27352.1"/>
    <property type="molecule type" value="Genomic_DNA"/>
</dbReference>
<dbReference type="InterPro" id="IPR039448">
    <property type="entry name" value="Beta_helix"/>
</dbReference>
<organism evidence="4 7">
    <name type="scientific">Micromonospora terminaliae</name>
    <dbReference type="NCBI Taxonomy" id="1914461"/>
    <lineage>
        <taxon>Bacteria</taxon>
        <taxon>Bacillati</taxon>
        <taxon>Actinomycetota</taxon>
        <taxon>Actinomycetes</taxon>
        <taxon>Micromonosporales</taxon>
        <taxon>Micromonosporaceae</taxon>
        <taxon>Micromonospora</taxon>
    </lineage>
</organism>
<evidence type="ECO:0000256" key="1">
    <source>
        <dbReference type="SAM" id="MobiDB-lite"/>
    </source>
</evidence>
<dbReference type="AlphaFoldDB" id="A0AAJ2ZC72"/>
<keyword evidence="6" id="KW-1185">Reference proteome</keyword>
<reference evidence="4 7" key="2">
    <citation type="submission" date="2020-02" db="EMBL/GenBank/DDBJ databases">
        <title>WGS of Micromonospora spp. isolated from hot spring.</title>
        <authorList>
            <person name="Thawai C."/>
        </authorList>
    </citation>
    <scope>NUCLEOTIDE SEQUENCE [LARGE SCALE GENOMIC DNA]</scope>
    <source>
        <strain evidence="4 7">TMS7</strain>
    </source>
</reference>
<sequence length="559" mass="58745">MAHPRSIAAGGVRPYPVAGAPLLCDARDHGLAGDGATNDQPALAALVDRLGDAYAADGRVRVIYCPPGVYSIRDAGTVWRSGVSLVGAGPGATRFVLGNPGNRADPTPLAFYTAELHGADRDRHLADCTFADFEIDGSGVAMAEYNPLAKGLGLQYVVRGMFRNLYIHHTAATGLGCDFLQDCLIDGVLVVGCGRMDNGTELGGAGIGIGIGGWGSVERLNVVNCSAVGNATNGIFFELQFPGGLRPRGIRVIGCHAEGNRFGIADWGANGLIVSACTMVRNLDAGFQVSAKGTTSTAGRGGLLTDCVIDGNLRDGVSIGNTPGPYTVRGNRISGNGRYGYHQCTLGGEDQECAREIVIESNDFYGNSLDAIRVARPLRDAVITGNRIRANGRQCGPAAQGGGDSVRYTEKSVVDRRATWLPDGHRGKTVRVGNCAAVVAANNENELHLAPVRPDSFTAWSGDTPSPGSAYELPEQAEIRAGIAVDAAMDAATVRSNRIWDSHEPATQTHGLWITDRGSCVSCRVEDNDLAGNAVGPTRLETPPIGGRWDRNHGDDEWA</sequence>
<feature type="compositionally biased region" description="Basic and acidic residues" evidence="1">
    <location>
        <begin position="548"/>
        <end position="559"/>
    </location>
</feature>
<dbReference type="RefSeq" id="WP_154227236.1">
    <property type="nucleotide sequence ID" value="NZ_CP045309.1"/>
</dbReference>
<dbReference type="InterPro" id="IPR006626">
    <property type="entry name" value="PbH1"/>
</dbReference>
<gene>
    <name evidence="4" type="ORF">G3561_07250</name>
    <name evidence="5" type="ORF">GCE86_13230</name>
</gene>
<dbReference type="SMART" id="SM00710">
    <property type="entry name" value="PbH1"/>
    <property type="match status" value="10"/>
</dbReference>
<dbReference type="InterPro" id="IPR024535">
    <property type="entry name" value="RHGA/B-epi-like_pectate_lyase"/>
</dbReference>
<evidence type="ECO:0000313" key="4">
    <source>
        <dbReference type="EMBL" id="NES27352.1"/>
    </source>
</evidence>
<accession>A0AAJ2ZC72</accession>
<dbReference type="Proteomes" id="UP000477779">
    <property type="component" value="Unassembled WGS sequence"/>
</dbReference>
<evidence type="ECO:0000313" key="6">
    <source>
        <dbReference type="Proteomes" id="UP000402241"/>
    </source>
</evidence>
<dbReference type="InterPro" id="IPR012334">
    <property type="entry name" value="Pectin_lyas_fold"/>
</dbReference>
<feature type="domain" description="Right handed beta helix" evidence="3">
    <location>
        <begin position="249"/>
        <end position="342"/>
    </location>
</feature>
<reference evidence="5 6" key="1">
    <citation type="submission" date="2019-10" db="EMBL/GenBank/DDBJ databases">
        <title>Genome Sequence of Micromonospora terminaliae DSM 101760.</title>
        <authorList>
            <person name="Guo L."/>
        </authorList>
    </citation>
    <scope>NUCLEOTIDE SEQUENCE [LARGE SCALE GENOMIC DNA]</scope>
    <source>
        <strain evidence="5 6">DSM 101760</strain>
    </source>
</reference>
<evidence type="ECO:0000313" key="5">
    <source>
        <dbReference type="EMBL" id="QGL47903.1"/>
    </source>
</evidence>
<feature type="region of interest" description="Disordered" evidence="1">
    <location>
        <begin position="534"/>
        <end position="559"/>
    </location>
</feature>
<dbReference type="Pfam" id="PF13229">
    <property type="entry name" value="Beta_helix"/>
    <property type="match status" value="1"/>
</dbReference>
<dbReference type="EMBL" id="CP045309">
    <property type="protein sequence ID" value="QGL47903.1"/>
    <property type="molecule type" value="Genomic_DNA"/>
</dbReference>
<dbReference type="SUPFAM" id="SSF51126">
    <property type="entry name" value="Pectin lyase-like"/>
    <property type="match status" value="1"/>
</dbReference>
<evidence type="ECO:0000259" key="2">
    <source>
        <dbReference type="Pfam" id="PF12708"/>
    </source>
</evidence>
<name>A0AAJ2ZC72_9ACTN</name>
<dbReference type="Gene3D" id="2.160.20.10">
    <property type="entry name" value="Single-stranded right-handed beta-helix, Pectin lyase-like"/>
    <property type="match status" value="2"/>
</dbReference>
<proteinExistence type="predicted"/>
<dbReference type="InterPro" id="IPR011050">
    <property type="entry name" value="Pectin_lyase_fold/virulence"/>
</dbReference>
<dbReference type="Proteomes" id="UP000402241">
    <property type="component" value="Chromosome"/>
</dbReference>
<protein>
    <submittedName>
        <fullName evidence="4">Right-handed parallel beta-helix repeat-containing protein</fullName>
    </submittedName>
</protein>
<evidence type="ECO:0000313" key="7">
    <source>
        <dbReference type="Proteomes" id="UP000477779"/>
    </source>
</evidence>
<feature type="domain" description="Rhamnogalacturonase A/B/Epimerase-like pectate lyase" evidence="2">
    <location>
        <begin position="26"/>
        <end position="90"/>
    </location>
</feature>
<dbReference type="Pfam" id="PF12708">
    <property type="entry name" value="Pect-lyase_RHGA_epim"/>
    <property type="match status" value="1"/>
</dbReference>
<evidence type="ECO:0000259" key="3">
    <source>
        <dbReference type="Pfam" id="PF13229"/>
    </source>
</evidence>